<evidence type="ECO:0000256" key="2">
    <source>
        <dbReference type="SAM" id="Phobius"/>
    </source>
</evidence>
<name>A0A1I0CA54_9FIRM</name>
<sequence>MGIFQILVNILCVIFFIASIIICIRSRVEIKVLEETKLDLAEKVKKQEQHIKRLERTIPIELYEKGKIVENGEIKNISIHEPFAIMEMNASHFSKQVQGRSLEAVLNLSNSLLTKVIPYVYENNGLINSFKKAGFVAFYEKSCESALKAAISISEIIEETKNSELIENFAVGLSYGMVLAGMAGTEHRNSLITVSVSADLAKFLRSIARKYSARVLITGTLKQRIEEFERKFHSRKLGYIYITETDSLEEVFDVYDGESVQTRKEKQKTKIVFEKGVDFYTKGEYEKARQYFIEVCKTNRYDDAAKEYLKRCDENLVQPELAKSGPQIEEF</sequence>
<dbReference type="EMBL" id="FOHN01000009">
    <property type="protein sequence ID" value="SET16459.1"/>
    <property type="molecule type" value="Genomic_DNA"/>
</dbReference>
<keyword evidence="4" id="KW-1185">Reference proteome</keyword>
<proteinExistence type="predicted"/>
<feature type="transmembrane region" description="Helical" evidence="2">
    <location>
        <begin position="6"/>
        <end position="24"/>
    </location>
</feature>
<dbReference type="Gene3D" id="3.30.70.1230">
    <property type="entry name" value="Nucleotide cyclase"/>
    <property type="match status" value="1"/>
</dbReference>
<keyword evidence="2" id="KW-0472">Membrane</keyword>
<dbReference type="OrthoDB" id="337251at2"/>
<keyword evidence="1" id="KW-0175">Coiled coil</keyword>
<keyword evidence="2" id="KW-1133">Transmembrane helix</keyword>
<feature type="coiled-coil region" evidence="1">
    <location>
        <begin position="30"/>
        <end position="57"/>
    </location>
</feature>
<dbReference type="InterPro" id="IPR029787">
    <property type="entry name" value="Nucleotide_cyclase"/>
</dbReference>
<evidence type="ECO:0000313" key="3">
    <source>
        <dbReference type="EMBL" id="SET16459.1"/>
    </source>
</evidence>
<protein>
    <recommendedName>
        <fullName evidence="5">Guanylate cyclase domain-containing protein</fullName>
    </recommendedName>
</protein>
<evidence type="ECO:0000313" key="4">
    <source>
        <dbReference type="Proteomes" id="UP000199800"/>
    </source>
</evidence>
<dbReference type="SUPFAM" id="SSF55073">
    <property type="entry name" value="Nucleotide cyclase"/>
    <property type="match status" value="1"/>
</dbReference>
<keyword evidence="2" id="KW-0812">Transmembrane</keyword>
<evidence type="ECO:0000256" key="1">
    <source>
        <dbReference type="SAM" id="Coils"/>
    </source>
</evidence>
<dbReference type="Proteomes" id="UP000199800">
    <property type="component" value="Unassembled WGS sequence"/>
</dbReference>
<dbReference type="AlphaFoldDB" id="A0A1I0CA54"/>
<organism evidence="3 4">
    <name type="scientific">[Clostridium] polysaccharolyticum</name>
    <dbReference type="NCBI Taxonomy" id="29364"/>
    <lineage>
        <taxon>Bacteria</taxon>
        <taxon>Bacillati</taxon>
        <taxon>Bacillota</taxon>
        <taxon>Clostridia</taxon>
        <taxon>Lachnospirales</taxon>
        <taxon>Lachnospiraceae</taxon>
    </lineage>
</organism>
<accession>A0A1I0CA54</accession>
<evidence type="ECO:0008006" key="5">
    <source>
        <dbReference type="Google" id="ProtNLM"/>
    </source>
</evidence>
<reference evidence="3 4" key="1">
    <citation type="submission" date="2016-10" db="EMBL/GenBank/DDBJ databases">
        <authorList>
            <person name="de Groot N.N."/>
        </authorList>
    </citation>
    <scope>NUCLEOTIDE SEQUENCE [LARGE SCALE GENOMIC DNA]</scope>
    <source>
        <strain evidence="3 4">DSM 1801</strain>
    </source>
</reference>
<gene>
    <name evidence="3" type="ORF">SAMN04487772_10996</name>
</gene>
<dbReference type="STRING" id="29364.SAMN04487772_10996"/>